<name>A0A1I5XIK7_9FIRM</name>
<dbReference type="AlphaFoldDB" id="A0A1I5XIK7"/>
<dbReference type="InterPro" id="IPR021778">
    <property type="entry name" value="Se/S_carrier-like"/>
</dbReference>
<reference evidence="2 3" key="1">
    <citation type="submission" date="2016-10" db="EMBL/GenBank/DDBJ databases">
        <authorList>
            <person name="de Groot N.N."/>
        </authorList>
    </citation>
    <scope>NUCLEOTIDE SEQUENCE [LARGE SCALE GENOMIC DNA]</scope>
    <source>
        <strain evidence="2 3">DSM 20678</strain>
    </source>
</reference>
<dbReference type="EMBL" id="FOXR01000027">
    <property type="protein sequence ID" value="SFQ31815.1"/>
    <property type="molecule type" value="Genomic_DNA"/>
</dbReference>
<dbReference type="Pfam" id="PF11823">
    <property type="entry name" value="Se_S_carrier"/>
    <property type="match status" value="1"/>
</dbReference>
<dbReference type="OrthoDB" id="3192849at2"/>
<organism evidence="2 3">
    <name type="scientific">Caldicoprobacter faecalis</name>
    <dbReference type="NCBI Taxonomy" id="937334"/>
    <lineage>
        <taxon>Bacteria</taxon>
        <taxon>Bacillati</taxon>
        <taxon>Bacillota</taxon>
        <taxon>Clostridia</taxon>
        <taxon>Caldicoprobacterales</taxon>
        <taxon>Caldicoprobacteraceae</taxon>
        <taxon>Caldicoprobacter</taxon>
    </lineage>
</organism>
<proteinExistence type="predicted"/>
<keyword evidence="3" id="KW-1185">Reference proteome</keyword>
<gene>
    <name evidence="2" type="ORF">SAMN05444406_1272</name>
</gene>
<dbReference type="STRING" id="937334.SAMN05444406_1272"/>
<feature type="domain" description="Putative Se/S carrier protein-like" evidence="1">
    <location>
        <begin position="7"/>
        <end position="74"/>
    </location>
</feature>
<dbReference type="Proteomes" id="UP000198577">
    <property type="component" value="Unassembled WGS sequence"/>
</dbReference>
<accession>A0A1I5XIK7</accession>
<evidence type="ECO:0000313" key="3">
    <source>
        <dbReference type="Proteomes" id="UP000198577"/>
    </source>
</evidence>
<protein>
    <recommendedName>
        <fullName evidence="1">Putative Se/S carrier protein-like domain-containing protein</fullName>
    </recommendedName>
</protein>
<evidence type="ECO:0000259" key="1">
    <source>
        <dbReference type="Pfam" id="PF11823"/>
    </source>
</evidence>
<dbReference type="RefSeq" id="WP_092282607.1">
    <property type="nucleotide sequence ID" value="NZ_FOXR01000027.1"/>
</dbReference>
<sequence>MSYMEEYGLIAFSSRQHAIHFSDILKLAGCPVQLVSTPREISLGCGLSIKFPITLTSKVMKVYERYKHPITGFYHIRRIGNRTQIMRIPC</sequence>
<evidence type="ECO:0000313" key="2">
    <source>
        <dbReference type="EMBL" id="SFQ31815.1"/>
    </source>
</evidence>